<organism evidence="2 3">
    <name type="scientific">Jeotgalibacillus malaysiensis</name>
    <dbReference type="NCBI Taxonomy" id="1508404"/>
    <lineage>
        <taxon>Bacteria</taxon>
        <taxon>Bacillati</taxon>
        <taxon>Bacillota</taxon>
        <taxon>Bacilli</taxon>
        <taxon>Bacillales</taxon>
        <taxon>Caryophanaceae</taxon>
        <taxon>Jeotgalibacillus</taxon>
    </lineage>
</organism>
<geneLocation type="plasmid" evidence="3"/>
<feature type="coiled-coil region" evidence="1">
    <location>
        <begin position="61"/>
        <end position="91"/>
    </location>
</feature>
<dbReference type="AlphaFoldDB" id="A0A0B5AWW7"/>
<sequence>MNQLAEVKDSVYKDFKEELRTKGYFHCSNKSLSERLYQEMKPEFPTLYLQIGKDFQKLTVVQKNNENVAFLEEKKKELLEQVKEIDEILNVFHLES</sequence>
<dbReference type="EMBL" id="CP009417">
    <property type="protein sequence ID" value="AJD93073.1"/>
    <property type="molecule type" value="Genomic_DNA"/>
</dbReference>
<gene>
    <name evidence="2" type="ORF">JMA_37550</name>
</gene>
<evidence type="ECO:0000313" key="3">
    <source>
        <dbReference type="Proteomes" id="UP000031449"/>
    </source>
</evidence>
<keyword evidence="1" id="KW-0175">Coiled coil</keyword>
<dbReference type="Proteomes" id="UP000031449">
    <property type="component" value="Plasmid unnamed"/>
</dbReference>
<dbReference type="KEGG" id="jeo:JMA_37550"/>
<dbReference type="BioCyc" id="JESP1508404:G14D9-13039-MONOMER"/>
<name>A0A0B5AWW7_9BACL</name>
<dbReference type="HOGENOM" id="CLU_2355963_0_0_9"/>
<proteinExistence type="predicted"/>
<protein>
    <submittedName>
        <fullName evidence="2">Uncharacterized protein</fullName>
    </submittedName>
</protein>
<keyword evidence="3" id="KW-1185">Reference proteome</keyword>
<reference evidence="2 3" key="1">
    <citation type="submission" date="2014-08" db="EMBL/GenBank/DDBJ databases">
        <title>Complete genome of a marine bacteria Jeotgalibacillus malaysiensis.</title>
        <authorList>
            <person name="Yaakop A.S."/>
            <person name="Chan K.-G."/>
            <person name="Goh K.M."/>
        </authorList>
    </citation>
    <scope>NUCLEOTIDE SEQUENCE [LARGE SCALE GENOMIC DNA]</scope>
    <source>
        <strain evidence="2 3">D5</strain>
        <plasmid evidence="3">Plasmid</plasmid>
    </source>
</reference>
<keyword evidence="2" id="KW-0614">Plasmid</keyword>
<dbReference type="OrthoDB" id="9944659at2"/>
<accession>A0A0B5AWW7</accession>
<evidence type="ECO:0000313" key="2">
    <source>
        <dbReference type="EMBL" id="AJD93073.1"/>
    </source>
</evidence>
<evidence type="ECO:0000256" key="1">
    <source>
        <dbReference type="SAM" id="Coils"/>
    </source>
</evidence>